<reference evidence="2 3" key="1">
    <citation type="submission" date="2018-06" db="EMBL/GenBank/DDBJ databases">
        <title>The complete genome sequence of a nosiheptide producer Streptomyces actuosus ATCC 25421: deducing the ability of producing a new class III lantibiotics.</title>
        <authorList>
            <person name="Liu W."/>
            <person name="Sun F."/>
            <person name="Hu Y."/>
        </authorList>
    </citation>
    <scope>NUCLEOTIDE SEQUENCE [LARGE SCALE GENOMIC DNA]</scope>
    <source>
        <strain evidence="2 3">ATCC 25421</strain>
    </source>
</reference>
<dbReference type="EMBL" id="CP029788">
    <property type="protein sequence ID" value="AWT42814.1"/>
    <property type="molecule type" value="Genomic_DNA"/>
</dbReference>
<dbReference type="KEGG" id="sact:DMT42_11095"/>
<name>A0A2U9P0M1_STRAS</name>
<dbReference type="RefSeq" id="WP_110627735.1">
    <property type="nucleotide sequence ID" value="NZ_CP029788.1"/>
</dbReference>
<keyword evidence="3" id="KW-1185">Reference proteome</keyword>
<gene>
    <name evidence="2" type="ORF">DMT42_11095</name>
</gene>
<accession>A0A2U9P0M1</accession>
<dbReference type="AlphaFoldDB" id="A0A2U9P0M1"/>
<evidence type="ECO:0000313" key="2">
    <source>
        <dbReference type="EMBL" id="AWT42814.1"/>
    </source>
</evidence>
<evidence type="ECO:0000256" key="1">
    <source>
        <dbReference type="SAM" id="MobiDB-lite"/>
    </source>
</evidence>
<protein>
    <submittedName>
        <fullName evidence="2">Uncharacterized protein</fullName>
    </submittedName>
</protein>
<sequence length="97" mass="10702">MSALNFSRYILECDGCKKRHGDPHGHNSSQEARIAAYIDGWRFPSMIKSDGSIGSRTNDVCADCMTTWAPRQWATGRGSGRRLSVDQAPRAEGEADK</sequence>
<proteinExistence type="predicted"/>
<organism evidence="2 3">
    <name type="scientific">Streptomyces actuosus</name>
    <dbReference type="NCBI Taxonomy" id="1885"/>
    <lineage>
        <taxon>Bacteria</taxon>
        <taxon>Bacillati</taxon>
        <taxon>Actinomycetota</taxon>
        <taxon>Actinomycetes</taxon>
        <taxon>Kitasatosporales</taxon>
        <taxon>Streptomycetaceae</taxon>
        <taxon>Streptomyces</taxon>
    </lineage>
</organism>
<dbReference type="Proteomes" id="UP000247634">
    <property type="component" value="Chromosome"/>
</dbReference>
<dbReference type="OrthoDB" id="9926666at2"/>
<evidence type="ECO:0000313" key="3">
    <source>
        <dbReference type="Proteomes" id="UP000247634"/>
    </source>
</evidence>
<feature type="region of interest" description="Disordered" evidence="1">
    <location>
        <begin position="75"/>
        <end position="97"/>
    </location>
</feature>